<reference evidence="1" key="1">
    <citation type="submission" date="2025-08" db="UniProtKB">
        <authorList>
            <consortium name="Ensembl"/>
        </authorList>
    </citation>
    <scope>IDENTIFICATION</scope>
</reference>
<dbReference type="Proteomes" id="UP000694415">
    <property type="component" value="Unplaced"/>
</dbReference>
<protein>
    <submittedName>
        <fullName evidence="1">Uncharacterized protein</fullName>
    </submittedName>
</protein>
<proteinExistence type="predicted"/>
<evidence type="ECO:0000313" key="1">
    <source>
        <dbReference type="Ensembl" id="ENSMSIP00000012503.1"/>
    </source>
</evidence>
<organism evidence="1 2">
    <name type="scientific">Mus spicilegus</name>
    <name type="common">Mound-building mouse</name>
    <dbReference type="NCBI Taxonomy" id="10103"/>
    <lineage>
        <taxon>Eukaryota</taxon>
        <taxon>Metazoa</taxon>
        <taxon>Chordata</taxon>
        <taxon>Craniata</taxon>
        <taxon>Vertebrata</taxon>
        <taxon>Euteleostomi</taxon>
        <taxon>Mammalia</taxon>
        <taxon>Eutheria</taxon>
        <taxon>Euarchontoglires</taxon>
        <taxon>Glires</taxon>
        <taxon>Rodentia</taxon>
        <taxon>Myomorpha</taxon>
        <taxon>Muroidea</taxon>
        <taxon>Muridae</taxon>
        <taxon>Murinae</taxon>
        <taxon>Mus</taxon>
        <taxon>Mus</taxon>
    </lineage>
</organism>
<keyword evidence="2" id="KW-1185">Reference proteome</keyword>
<evidence type="ECO:0000313" key="2">
    <source>
        <dbReference type="Proteomes" id="UP000694415"/>
    </source>
</evidence>
<sequence>MEGGVSVVVFSKIQEIQLVQTTTLVENHLGYEGQKLCEMDEDEVELKGKRFQGRRKKEKGGLLDG</sequence>
<dbReference type="Ensembl" id="ENSMSIT00000015862.1">
    <property type="protein sequence ID" value="ENSMSIP00000012503.1"/>
    <property type="gene ID" value="ENSMSIG00000010877.1"/>
</dbReference>
<accession>A0A8C6GXL2</accession>
<reference evidence="1" key="2">
    <citation type="submission" date="2025-09" db="UniProtKB">
        <authorList>
            <consortium name="Ensembl"/>
        </authorList>
    </citation>
    <scope>IDENTIFICATION</scope>
</reference>
<dbReference type="AlphaFoldDB" id="A0A8C6GXL2"/>
<name>A0A8C6GXL2_MUSSI</name>